<feature type="transmembrane region" description="Helical" evidence="1">
    <location>
        <begin position="161"/>
        <end position="178"/>
    </location>
</feature>
<dbReference type="Proteomes" id="UP000051412">
    <property type="component" value="Unassembled WGS sequence"/>
</dbReference>
<dbReference type="EMBL" id="AZGM01000029">
    <property type="protein sequence ID" value="KRM29066.1"/>
    <property type="molecule type" value="Genomic_DNA"/>
</dbReference>
<dbReference type="STRING" id="1423782.FD32_GL001548"/>
<keyword evidence="1" id="KW-0472">Membrane</keyword>
<feature type="transmembrane region" description="Helical" evidence="1">
    <location>
        <begin position="12"/>
        <end position="31"/>
    </location>
</feature>
<proteinExistence type="predicted"/>
<protein>
    <recommendedName>
        <fullName evidence="2">Acyltransferase 3 domain-containing protein</fullName>
    </recommendedName>
</protein>
<name>A0A0R1XG19_9LACO</name>
<keyword evidence="1" id="KW-0812">Transmembrane</keyword>
<feature type="transmembrane region" description="Helical" evidence="1">
    <location>
        <begin position="221"/>
        <end position="241"/>
    </location>
</feature>
<keyword evidence="1" id="KW-1133">Transmembrane helix</keyword>
<feature type="transmembrane region" description="Helical" evidence="1">
    <location>
        <begin position="253"/>
        <end position="271"/>
    </location>
</feature>
<dbReference type="PATRIC" id="fig|1423782.4.peg.1606"/>
<feature type="transmembrane region" description="Helical" evidence="1">
    <location>
        <begin position="137"/>
        <end position="154"/>
    </location>
</feature>
<comment type="caution">
    <text evidence="3">The sequence shown here is derived from an EMBL/GenBank/DDBJ whole genome shotgun (WGS) entry which is preliminary data.</text>
</comment>
<reference evidence="3 4" key="1">
    <citation type="journal article" date="2015" name="Genome Announc.">
        <title>Expanding the biotechnology potential of lactobacilli through comparative genomics of 213 strains and associated genera.</title>
        <authorList>
            <person name="Sun Z."/>
            <person name="Harris H.M."/>
            <person name="McCann A."/>
            <person name="Guo C."/>
            <person name="Argimon S."/>
            <person name="Zhang W."/>
            <person name="Yang X."/>
            <person name="Jeffery I.B."/>
            <person name="Cooney J.C."/>
            <person name="Kagawa T.F."/>
            <person name="Liu W."/>
            <person name="Song Y."/>
            <person name="Salvetti E."/>
            <person name="Wrobel A."/>
            <person name="Rasinkangas P."/>
            <person name="Parkhill J."/>
            <person name="Rea M.C."/>
            <person name="O'Sullivan O."/>
            <person name="Ritari J."/>
            <person name="Douillard F.P."/>
            <person name="Paul Ross R."/>
            <person name="Yang R."/>
            <person name="Briner A.E."/>
            <person name="Felis G.E."/>
            <person name="de Vos W.M."/>
            <person name="Barrangou R."/>
            <person name="Klaenhammer T.R."/>
            <person name="Caufield P.W."/>
            <person name="Cui Y."/>
            <person name="Zhang H."/>
            <person name="O'Toole P.W."/>
        </authorList>
    </citation>
    <scope>NUCLEOTIDE SEQUENCE [LARGE SCALE GENOMIC DNA]</scope>
    <source>
        <strain evidence="3 4">DSM 6035</strain>
    </source>
</reference>
<organism evidence="3 4">
    <name type="scientific">Limosilactobacillus panis DSM 6035</name>
    <dbReference type="NCBI Taxonomy" id="1423782"/>
    <lineage>
        <taxon>Bacteria</taxon>
        <taxon>Bacillati</taxon>
        <taxon>Bacillota</taxon>
        <taxon>Bacilli</taxon>
        <taxon>Lactobacillales</taxon>
        <taxon>Lactobacillaceae</taxon>
        <taxon>Limosilactobacillus</taxon>
    </lineage>
</organism>
<evidence type="ECO:0000313" key="3">
    <source>
        <dbReference type="EMBL" id="KRM29066.1"/>
    </source>
</evidence>
<dbReference type="RefSeq" id="WP_047766849.1">
    <property type="nucleotide sequence ID" value="NZ_AZGM01000029.1"/>
</dbReference>
<gene>
    <name evidence="3" type="ORF">FD32_GL001548</name>
</gene>
<feature type="domain" description="Acyltransferase 3" evidence="2">
    <location>
        <begin position="8"/>
        <end position="329"/>
    </location>
</feature>
<feature type="transmembrane region" description="Helical" evidence="1">
    <location>
        <begin position="283"/>
        <end position="301"/>
    </location>
</feature>
<evidence type="ECO:0000256" key="1">
    <source>
        <dbReference type="SAM" id="Phobius"/>
    </source>
</evidence>
<sequence>MTIRKEYTGIDIFKLLAAVGVLAIHANAPFLEIIGRLGVPFFAITSSFFFFKHYLGLSKKEERKSYVIKFCKRIFYLYMAWQIIYLPLMLKQTIYIFKHFGGVNLKNILTYCVYFIFPSTYNANGVNITYDANGWGISWYLLATLVGIPLFLLIKKLIPNDIVLGFLLVLVEGYFVLANQYNYMFNFTTIGTHSCLRLLIYFYLGYLIVEYRCFLKSSKELIIGLLVIFLVIFVLINYITFLNGGCINSEETIMTAPTSFILTIFALRLSVRLDKPLFLRNMSTFIYCFQLYPIIIVRRVLEYLGLIQSHMLIFAGILVVSVIGYYIYYLVRSETNLRFLRYMV</sequence>
<evidence type="ECO:0000259" key="2">
    <source>
        <dbReference type="Pfam" id="PF01757"/>
    </source>
</evidence>
<keyword evidence="4" id="KW-1185">Reference proteome</keyword>
<dbReference type="OrthoDB" id="2329575at2"/>
<accession>A0A0R1XG19</accession>
<dbReference type="Pfam" id="PF01757">
    <property type="entry name" value="Acyl_transf_3"/>
    <property type="match status" value="1"/>
</dbReference>
<feature type="transmembrane region" description="Helical" evidence="1">
    <location>
        <begin position="307"/>
        <end position="331"/>
    </location>
</feature>
<dbReference type="AlphaFoldDB" id="A0A0R1XG19"/>
<dbReference type="GO" id="GO:0016747">
    <property type="term" value="F:acyltransferase activity, transferring groups other than amino-acyl groups"/>
    <property type="evidence" value="ECO:0007669"/>
    <property type="project" value="InterPro"/>
</dbReference>
<feature type="transmembrane region" description="Helical" evidence="1">
    <location>
        <begin position="37"/>
        <end position="55"/>
    </location>
</feature>
<evidence type="ECO:0000313" key="4">
    <source>
        <dbReference type="Proteomes" id="UP000051412"/>
    </source>
</evidence>
<dbReference type="InterPro" id="IPR002656">
    <property type="entry name" value="Acyl_transf_3_dom"/>
</dbReference>
<feature type="transmembrane region" description="Helical" evidence="1">
    <location>
        <begin position="190"/>
        <end position="209"/>
    </location>
</feature>
<feature type="transmembrane region" description="Helical" evidence="1">
    <location>
        <begin position="75"/>
        <end position="97"/>
    </location>
</feature>